<dbReference type="GO" id="GO:0005886">
    <property type="term" value="C:plasma membrane"/>
    <property type="evidence" value="ECO:0007669"/>
    <property type="project" value="UniProtKB-SubCell"/>
</dbReference>
<dbReference type="CDD" id="cd18544">
    <property type="entry name" value="ABC_6TM_TmrA_like"/>
    <property type="match status" value="1"/>
</dbReference>
<dbReference type="Pfam" id="PF00664">
    <property type="entry name" value="ABC_membrane"/>
    <property type="match status" value="1"/>
</dbReference>
<dbReference type="InterPro" id="IPR027417">
    <property type="entry name" value="P-loop_NTPase"/>
</dbReference>
<dbReference type="RefSeq" id="WP_029510083.1">
    <property type="nucleotide sequence ID" value="NZ_CALTUT010000013.1"/>
</dbReference>
<evidence type="ECO:0000256" key="1">
    <source>
        <dbReference type="ARBA" id="ARBA00004651"/>
    </source>
</evidence>
<dbReference type="InterPro" id="IPR017871">
    <property type="entry name" value="ABC_transporter-like_CS"/>
</dbReference>
<evidence type="ECO:0000259" key="10">
    <source>
        <dbReference type="PROSITE" id="PS50929"/>
    </source>
</evidence>
<dbReference type="Gene3D" id="3.40.50.300">
    <property type="entry name" value="P-loop containing nucleotide triphosphate hydrolases"/>
    <property type="match status" value="1"/>
</dbReference>
<dbReference type="PROSITE" id="PS00211">
    <property type="entry name" value="ABC_TRANSPORTER_1"/>
    <property type="match status" value="1"/>
</dbReference>
<dbReference type="GO" id="GO:0016887">
    <property type="term" value="F:ATP hydrolysis activity"/>
    <property type="evidence" value="ECO:0007669"/>
    <property type="project" value="InterPro"/>
</dbReference>
<evidence type="ECO:0000256" key="4">
    <source>
        <dbReference type="ARBA" id="ARBA00022741"/>
    </source>
</evidence>
<dbReference type="PROSITE" id="PS50929">
    <property type="entry name" value="ABC_TM1F"/>
    <property type="match status" value="1"/>
</dbReference>
<dbReference type="InterPro" id="IPR003439">
    <property type="entry name" value="ABC_transporter-like_ATP-bd"/>
</dbReference>
<dbReference type="InterPro" id="IPR011527">
    <property type="entry name" value="ABC1_TM_dom"/>
</dbReference>
<dbReference type="PANTHER" id="PTHR43394:SF1">
    <property type="entry name" value="ATP-BINDING CASSETTE SUB-FAMILY B MEMBER 10, MITOCHONDRIAL"/>
    <property type="match status" value="1"/>
</dbReference>
<dbReference type="CDD" id="cd03254">
    <property type="entry name" value="ABCC_Glucan_exporter_like"/>
    <property type="match status" value="1"/>
</dbReference>
<dbReference type="GO" id="GO:0005524">
    <property type="term" value="F:ATP binding"/>
    <property type="evidence" value="ECO:0007669"/>
    <property type="project" value="UniProtKB-KW"/>
</dbReference>
<dbReference type="SUPFAM" id="SSF90123">
    <property type="entry name" value="ABC transporter transmembrane region"/>
    <property type="match status" value="1"/>
</dbReference>
<keyword evidence="6 8" id="KW-1133">Transmembrane helix</keyword>
<dbReference type="InterPro" id="IPR003593">
    <property type="entry name" value="AAA+_ATPase"/>
</dbReference>
<dbReference type="AlphaFoldDB" id="A0A6L7ADU0"/>
<accession>A0A6L7ADU0</accession>
<evidence type="ECO:0000256" key="2">
    <source>
        <dbReference type="ARBA" id="ARBA00022448"/>
    </source>
</evidence>
<dbReference type="Gene3D" id="1.20.1560.10">
    <property type="entry name" value="ABC transporter type 1, transmembrane domain"/>
    <property type="match status" value="1"/>
</dbReference>
<evidence type="ECO:0000256" key="7">
    <source>
        <dbReference type="ARBA" id="ARBA00023136"/>
    </source>
</evidence>
<evidence type="ECO:0000313" key="11">
    <source>
        <dbReference type="EMBL" id="MWN21842.1"/>
    </source>
</evidence>
<keyword evidence="4" id="KW-0547">Nucleotide-binding</keyword>
<feature type="domain" description="ABC transporter" evidence="9">
    <location>
        <begin position="356"/>
        <end position="590"/>
    </location>
</feature>
<dbReference type="Pfam" id="PF00005">
    <property type="entry name" value="ABC_tran"/>
    <property type="match status" value="1"/>
</dbReference>
<comment type="subcellular location">
    <subcellularLocation>
        <location evidence="1">Cell membrane</location>
        <topology evidence="1">Multi-pass membrane protein</topology>
    </subcellularLocation>
</comment>
<evidence type="ECO:0000256" key="5">
    <source>
        <dbReference type="ARBA" id="ARBA00022840"/>
    </source>
</evidence>
<feature type="domain" description="ABC transmembrane type-1" evidence="10">
    <location>
        <begin position="37"/>
        <end position="322"/>
    </location>
</feature>
<dbReference type="SUPFAM" id="SSF52540">
    <property type="entry name" value="P-loop containing nucleoside triphosphate hydrolases"/>
    <property type="match status" value="1"/>
</dbReference>
<organism evidence="11 12">
    <name type="scientific">Leuconostoc lactis</name>
    <dbReference type="NCBI Taxonomy" id="1246"/>
    <lineage>
        <taxon>Bacteria</taxon>
        <taxon>Bacillati</taxon>
        <taxon>Bacillota</taxon>
        <taxon>Bacilli</taxon>
        <taxon>Lactobacillales</taxon>
        <taxon>Lactobacillaceae</taxon>
        <taxon>Leuconostoc</taxon>
    </lineage>
</organism>
<evidence type="ECO:0000256" key="8">
    <source>
        <dbReference type="SAM" id="Phobius"/>
    </source>
</evidence>
<dbReference type="FunFam" id="3.40.50.300:FF:000287">
    <property type="entry name" value="Multidrug ABC transporter ATP-binding protein"/>
    <property type="match status" value="1"/>
</dbReference>
<feature type="transmembrane region" description="Helical" evidence="8">
    <location>
        <begin position="180"/>
        <end position="199"/>
    </location>
</feature>
<evidence type="ECO:0000256" key="3">
    <source>
        <dbReference type="ARBA" id="ARBA00022692"/>
    </source>
</evidence>
<protein>
    <submittedName>
        <fullName evidence="11">ATP-binding cassette domain-containing protein</fullName>
    </submittedName>
</protein>
<reference evidence="11 12" key="1">
    <citation type="submission" date="2019-12" db="EMBL/GenBank/DDBJ databases">
        <title>Complete genome sequence of Leuconostoc lactis strain AVN1 provides insights into metabolic potential.</title>
        <authorList>
            <person name="Besrour N."/>
            <person name="Najjari A."/>
            <person name="Fhoula I."/>
            <person name="Jaballah S."/>
            <person name="Klibi N."/>
            <person name="Ouzari H.I."/>
        </authorList>
    </citation>
    <scope>NUCLEOTIDE SEQUENCE [LARGE SCALE GENOMIC DNA]</scope>
    <source>
        <strain evidence="11 12">AVN1</strain>
    </source>
</reference>
<keyword evidence="2" id="KW-0813">Transport</keyword>
<keyword evidence="3 8" id="KW-0812">Transmembrane</keyword>
<name>A0A6L7ADU0_LEULA</name>
<dbReference type="InterPro" id="IPR036640">
    <property type="entry name" value="ABC1_TM_sf"/>
</dbReference>
<evidence type="ECO:0000256" key="6">
    <source>
        <dbReference type="ARBA" id="ARBA00022989"/>
    </source>
</evidence>
<dbReference type="InterPro" id="IPR039421">
    <property type="entry name" value="Type_1_exporter"/>
</dbReference>
<evidence type="ECO:0000259" key="9">
    <source>
        <dbReference type="PROSITE" id="PS50893"/>
    </source>
</evidence>
<dbReference type="GO" id="GO:0015421">
    <property type="term" value="F:ABC-type oligopeptide transporter activity"/>
    <property type="evidence" value="ECO:0007669"/>
    <property type="project" value="TreeGrafter"/>
</dbReference>
<gene>
    <name evidence="11" type="ORF">GQS40_13860</name>
</gene>
<keyword evidence="5 11" id="KW-0067">ATP-binding</keyword>
<feature type="transmembrane region" description="Helical" evidence="8">
    <location>
        <begin position="36"/>
        <end position="59"/>
    </location>
</feature>
<dbReference type="Proteomes" id="UP000478636">
    <property type="component" value="Unassembled WGS sequence"/>
</dbReference>
<dbReference type="SMART" id="SM00382">
    <property type="entry name" value="AAA"/>
    <property type="match status" value="1"/>
</dbReference>
<dbReference type="PROSITE" id="PS50893">
    <property type="entry name" value="ABC_TRANSPORTER_2"/>
    <property type="match status" value="1"/>
</dbReference>
<sequence length="601" mass="67455">MSENNESVWAKSIPLKTQIRVITTLMKQAKPFRQMFFVALAIGGVFALLQAAAPRVIAYYMTTYLHQGDNITIQIMWSFALLVAAIRVCQAITDGLNAYYFTVAAEYALEDIRVKVFEKLHTLGMRFFDRVPAGSLVTRVNNDTASLADFWRFFMELTFVVMSMIGAYIGMLTVSVKATLLMLVVVPFIVISVVLYQRFSSSLFRHMRERLSHLNAKIAESITGIDVIQEFYQEDRFKKAFAKVNGEYFNARFKMIKADALLLEPMIDLMLGGAMVLVLWYFGVLSMTTAVSAGVIYAFTTYLNNIFSPLENVMNLFSPFQEGLVSGYRVLGILDDDTYAPAQNPGADKQITQGKIEFKHVNFSYDGQHPILKDLTFTANPGDTVALVGHTGSGKSSTINTLMRFYDFQSGEILLDGQDIRDIDPVDLRQKMGLVLQEPFMFYGDVASNIRMYDDTISDDQIIKAAEFVGADSFIDELDDQYHAKVQEGGSGFSAGEKQLISFARTIVKDPKILILDEATANVDTETEVLIQQSLRKMRQNRTTIAIAHRLSTIKDADLILVLDKGEVVERGTHDALLAQRGRYYDLYRLQGMTDDETAVS</sequence>
<proteinExistence type="predicted"/>
<evidence type="ECO:0000313" key="12">
    <source>
        <dbReference type="Proteomes" id="UP000478636"/>
    </source>
</evidence>
<feature type="transmembrane region" description="Helical" evidence="8">
    <location>
        <begin position="71"/>
        <end position="89"/>
    </location>
</feature>
<dbReference type="PANTHER" id="PTHR43394">
    <property type="entry name" value="ATP-DEPENDENT PERMEASE MDL1, MITOCHONDRIAL"/>
    <property type="match status" value="1"/>
</dbReference>
<comment type="caution">
    <text evidence="11">The sequence shown here is derived from an EMBL/GenBank/DDBJ whole genome shotgun (WGS) entry which is preliminary data.</text>
</comment>
<keyword evidence="7 8" id="KW-0472">Membrane</keyword>
<feature type="transmembrane region" description="Helical" evidence="8">
    <location>
        <begin position="153"/>
        <end position="174"/>
    </location>
</feature>
<dbReference type="EMBL" id="WSZI01000021">
    <property type="protein sequence ID" value="MWN21842.1"/>
    <property type="molecule type" value="Genomic_DNA"/>
</dbReference>